<dbReference type="Pfam" id="PF17769">
    <property type="entry name" value="PurK_C"/>
    <property type="match status" value="1"/>
</dbReference>
<dbReference type="FunFam" id="3.40.50.20:FF:000016">
    <property type="entry name" value="N5-carboxyaminoimidazole ribonucleotide synthase"/>
    <property type="match status" value="1"/>
</dbReference>
<keyword evidence="4 5" id="KW-0067">ATP-binding</keyword>
<dbReference type="GO" id="GO:0034028">
    <property type="term" value="F:5-(carboxyamino)imidazole ribonucleotide synthase activity"/>
    <property type="evidence" value="ECO:0007669"/>
    <property type="project" value="UniProtKB-UniRule"/>
</dbReference>
<dbReference type="NCBIfam" id="NF004679">
    <property type="entry name" value="PRK06019.1-5"/>
    <property type="match status" value="1"/>
</dbReference>
<keyword evidence="9" id="KW-1185">Reference proteome</keyword>
<evidence type="ECO:0000256" key="3">
    <source>
        <dbReference type="ARBA" id="ARBA00022755"/>
    </source>
</evidence>
<dbReference type="GO" id="GO:0004638">
    <property type="term" value="F:phosphoribosylaminoimidazole carboxylase activity"/>
    <property type="evidence" value="ECO:0007669"/>
    <property type="project" value="InterPro"/>
</dbReference>
<evidence type="ECO:0000259" key="7">
    <source>
        <dbReference type="PROSITE" id="PS50975"/>
    </source>
</evidence>
<dbReference type="GO" id="GO:0005524">
    <property type="term" value="F:ATP binding"/>
    <property type="evidence" value="ECO:0007669"/>
    <property type="project" value="UniProtKB-UniRule"/>
</dbReference>
<dbReference type="PROSITE" id="PS50975">
    <property type="entry name" value="ATP_GRASP"/>
    <property type="match status" value="1"/>
</dbReference>
<dbReference type="InterPro" id="IPR005875">
    <property type="entry name" value="PurK"/>
</dbReference>
<keyword evidence="1 5" id="KW-0436">Ligase</keyword>
<dbReference type="RefSeq" id="WP_099019667.1">
    <property type="nucleotide sequence ID" value="NZ_NIHB01000003.1"/>
</dbReference>
<dbReference type="HAMAP" id="MF_01928">
    <property type="entry name" value="PurK"/>
    <property type="match status" value="1"/>
</dbReference>
<proteinExistence type="inferred from homology"/>
<evidence type="ECO:0000256" key="5">
    <source>
        <dbReference type="HAMAP-Rule" id="MF_01928"/>
    </source>
</evidence>
<gene>
    <name evidence="5 6" type="primary">purK</name>
    <name evidence="8" type="ORF">C8D91_2238</name>
</gene>
<name>A0A4R6XG25_9GAMM</name>
<reference evidence="8 9" key="1">
    <citation type="submission" date="2019-03" db="EMBL/GenBank/DDBJ databases">
        <title>Genomic Encyclopedia of Type Strains, Phase IV (KMG-IV): sequencing the most valuable type-strain genomes for metagenomic binning, comparative biology and taxonomic classification.</title>
        <authorList>
            <person name="Goeker M."/>
        </authorList>
    </citation>
    <scope>NUCLEOTIDE SEQUENCE [LARGE SCALE GENOMIC DNA]</scope>
    <source>
        <strain evidence="8 9">DSM 25488</strain>
    </source>
</reference>
<dbReference type="InterPro" id="IPR016185">
    <property type="entry name" value="PreATP-grasp_dom_sf"/>
</dbReference>
<dbReference type="NCBIfam" id="TIGR01161">
    <property type="entry name" value="purK"/>
    <property type="match status" value="1"/>
</dbReference>
<dbReference type="InterPro" id="IPR054350">
    <property type="entry name" value="PurT/PurK_preATP-grasp"/>
</dbReference>
<evidence type="ECO:0000313" key="8">
    <source>
        <dbReference type="EMBL" id="TDR18322.1"/>
    </source>
</evidence>
<dbReference type="GO" id="GO:0006189">
    <property type="term" value="P:'de novo' IMP biosynthetic process"/>
    <property type="evidence" value="ECO:0007669"/>
    <property type="project" value="UniProtKB-UniRule"/>
</dbReference>
<dbReference type="EMBL" id="SNZB01000005">
    <property type="protein sequence ID" value="TDR18322.1"/>
    <property type="molecule type" value="Genomic_DNA"/>
</dbReference>
<dbReference type="InterPro" id="IPR040686">
    <property type="entry name" value="PurK_C"/>
</dbReference>
<keyword evidence="3 5" id="KW-0658">Purine biosynthesis</keyword>
<sequence length="365" mass="40976">MNPKIGILGAGQLARMMAMSGYPMGFEFVFFDPNPEACAGHVGELMVAEYHNELALEEFCQKVDIVTLDFENVPVETLRFVQKKKPVFPSPEVLEIAQDRLLEKQFCHSIGVPTAEFETINSRSELKFAAKKFDYDAILKTRRMGYDGKGQYRIKSAENINQLPEDIFSQDLILEKRVAFKREVSVIVARNGLGDIKTWPLCENKHKEGILTTTIVPAKSLPLDDLSIEYAKQLAVALNYIGVLVIEFFQTEDHIFVNEMAPRVHNSGHWTIEGAHTSQFENHLRAGLNLPLGSTEMTGMAAMLNWIGAFPDGVLSITEPDLFWHIYGKEPRPGRKIGHSTLLASSPQQLHDKIVNLVKKLGVQL</sequence>
<dbReference type="OrthoDB" id="9804625at2"/>
<feature type="binding site" evidence="5">
    <location>
        <begin position="175"/>
        <end position="178"/>
    </location>
    <ligand>
        <name>ATP</name>
        <dbReference type="ChEBI" id="CHEBI:30616"/>
    </ligand>
</feature>
<dbReference type="Gene3D" id="3.40.50.20">
    <property type="match status" value="1"/>
</dbReference>
<evidence type="ECO:0000256" key="2">
    <source>
        <dbReference type="ARBA" id="ARBA00022741"/>
    </source>
</evidence>
<feature type="binding site" evidence="5">
    <location>
        <begin position="145"/>
        <end position="151"/>
    </location>
    <ligand>
        <name>ATP</name>
        <dbReference type="ChEBI" id="CHEBI:30616"/>
    </ligand>
</feature>
<evidence type="ECO:0000256" key="4">
    <source>
        <dbReference type="ARBA" id="ARBA00022840"/>
    </source>
</evidence>
<comment type="similarity">
    <text evidence="5 6">Belongs to the PurK/PurT family.</text>
</comment>
<evidence type="ECO:0000256" key="6">
    <source>
        <dbReference type="RuleBase" id="RU361200"/>
    </source>
</evidence>
<dbReference type="InterPro" id="IPR013815">
    <property type="entry name" value="ATP_grasp_subdomain_1"/>
</dbReference>
<dbReference type="SUPFAM" id="SSF51246">
    <property type="entry name" value="Rudiment single hybrid motif"/>
    <property type="match status" value="1"/>
</dbReference>
<comment type="subunit">
    <text evidence="5 6">Homodimer.</text>
</comment>
<dbReference type="InterPro" id="IPR003135">
    <property type="entry name" value="ATP-grasp_carboxylate-amine"/>
</dbReference>
<feature type="binding site" evidence="5">
    <location>
        <begin position="258"/>
        <end position="259"/>
    </location>
    <ligand>
        <name>ATP</name>
        <dbReference type="ChEBI" id="CHEBI:30616"/>
    </ligand>
</feature>
<dbReference type="SUPFAM" id="SSF52440">
    <property type="entry name" value="PreATP-grasp domain"/>
    <property type="match status" value="1"/>
</dbReference>
<dbReference type="UniPathway" id="UPA00074">
    <property type="reaction ID" value="UER00942"/>
</dbReference>
<feature type="binding site" evidence="5">
    <location>
        <position position="140"/>
    </location>
    <ligand>
        <name>ATP</name>
        <dbReference type="ChEBI" id="CHEBI:30616"/>
    </ligand>
</feature>
<evidence type="ECO:0000313" key="9">
    <source>
        <dbReference type="Proteomes" id="UP000295724"/>
    </source>
</evidence>
<comment type="function">
    <text evidence="5">Catalyzes the ATP-dependent conversion of 5-aminoimidazole ribonucleotide (AIR) and HCO(3)(-) to N5-carboxyaminoimidazole ribonucleotide (N5-CAIR).</text>
</comment>
<feature type="binding site" evidence="5">
    <location>
        <position position="206"/>
    </location>
    <ligand>
        <name>ATP</name>
        <dbReference type="ChEBI" id="CHEBI:30616"/>
    </ligand>
</feature>
<feature type="binding site" evidence="5">
    <location>
        <position position="183"/>
    </location>
    <ligand>
        <name>ATP</name>
        <dbReference type="ChEBI" id="CHEBI:30616"/>
    </ligand>
</feature>
<protein>
    <recommendedName>
        <fullName evidence="5 6">N5-carboxyaminoimidazole ribonucleotide synthase</fullName>
        <shortName evidence="5 6">N5-CAIR synthase</shortName>
        <ecNumber evidence="5 6">6.3.4.18</ecNumber>
    </recommendedName>
    <alternativeName>
        <fullName evidence="5 6">5-(carboxyamino)imidazole ribonucleotide synthetase</fullName>
    </alternativeName>
</protein>
<dbReference type="InterPro" id="IPR011761">
    <property type="entry name" value="ATP-grasp"/>
</dbReference>
<evidence type="ECO:0000256" key="1">
    <source>
        <dbReference type="ARBA" id="ARBA00022598"/>
    </source>
</evidence>
<feature type="domain" description="ATP-grasp" evidence="7">
    <location>
        <begin position="104"/>
        <end position="288"/>
    </location>
</feature>
<accession>A0A4R6XG25</accession>
<organism evidence="8 9">
    <name type="scientific">Marinicella litoralis</name>
    <dbReference type="NCBI Taxonomy" id="644220"/>
    <lineage>
        <taxon>Bacteria</taxon>
        <taxon>Pseudomonadati</taxon>
        <taxon>Pseudomonadota</taxon>
        <taxon>Gammaproteobacteria</taxon>
        <taxon>Lysobacterales</taxon>
        <taxon>Marinicellaceae</taxon>
        <taxon>Marinicella</taxon>
    </lineage>
</organism>
<dbReference type="Pfam" id="PF22660">
    <property type="entry name" value="RS_preATP-grasp-like"/>
    <property type="match status" value="1"/>
</dbReference>
<dbReference type="AlphaFoldDB" id="A0A4R6XG25"/>
<dbReference type="GO" id="GO:0046872">
    <property type="term" value="F:metal ion binding"/>
    <property type="evidence" value="ECO:0007669"/>
    <property type="project" value="InterPro"/>
</dbReference>
<dbReference type="GO" id="GO:0005829">
    <property type="term" value="C:cytosol"/>
    <property type="evidence" value="ECO:0007669"/>
    <property type="project" value="TreeGrafter"/>
</dbReference>
<comment type="pathway">
    <text evidence="5 6">Purine metabolism; IMP biosynthesis via de novo pathway; 5-amino-1-(5-phospho-D-ribosyl)imidazole-4-carboxylate from 5-amino-1-(5-phospho-D-ribosyl)imidazole (N5-CAIR route): step 1/2.</text>
</comment>
<dbReference type="SUPFAM" id="SSF56059">
    <property type="entry name" value="Glutathione synthetase ATP-binding domain-like"/>
    <property type="match status" value="1"/>
</dbReference>
<feature type="binding site" evidence="5">
    <location>
        <position position="100"/>
    </location>
    <ligand>
        <name>ATP</name>
        <dbReference type="ChEBI" id="CHEBI:30616"/>
    </ligand>
</feature>
<dbReference type="FunFam" id="3.30.1490.20:FF:000015">
    <property type="entry name" value="N5-carboxyaminoimidazole ribonucleotide synthase"/>
    <property type="match status" value="1"/>
</dbReference>
<dbReference type="EC" id="6.3.4.18" evidence="5 6"/>
<dbReference type="Gene3D" id="3.30.470.20">
    <property type="entry name" value="ATP-grasp fold, B domain"/>
    <property type="match status" value="1"/>
</dbReference>
<dbReference type="InterPro" id="IPR011054">
    <property type="entry name" value="Rudment_hybrid_motif"/>
</dbReference>
<dbReference type="PANTHER" id="PTHR11609">
    <property type="entry name" value="PURINE BIOSYNTHESIS PROTEIN 6/7, PUR6/7"/>
    <property type="match status" value="1"/>
</dbReference>
<keyword evidence="2 5" id="KW-0547">Nucleotide-binding</keyword>
<dbReference type="PANTHER" id="PTHR11609:SF5">
    <property type="entry name" value="PHOSPHORIBOSYLAMINOIMIDAZOLE CARBOXYLASE"/>
    <property type="match status" value="1"/>
</dbReference>
<comment type="catalytic activity">
    <reaction evidence="5 6">
        <text>5-amino-1-(5-phospho-beta-D-ribosyl)imidazole + hydrogencarbonate + ATP = 5-carboxyamino-1-(5-phospho-D-ribosyl)imidazole + ADP + phosphate + 2 H(+)</text>
        <dbReference type="Rhea" id="RHEA:19317"/>
        <dbReference type="ChEBI" id="CHEBI:15378"/>
        <dbReference type="ChEBI" id="CHEBI:17544"/>
        <dbReference type="ChEBI" id="CHEBI:30616"/>
        <dbReference type="ChEBI" id="CHEBI:43474"/>
        <dbReference type="ChEBI" id="CHEBI:58730"/>
        <dbReference type="ChEBI" id="CHEBI:137981"/>
        <dbReference type="ChEBI" id="CHEBI:456216"/>
        <dbReference type="EC" id="6.3.4.18"/>
    </reaction>
</comment>
<dbReference type="Pfam" id="PF02222">
    <property type="entry name" value="ATP-grasp"/>
    <property type="match status" value="1"/>
</dbReference>
<dbReference type="Proteomes" id="UP000295724">
    <property type="component" value="Unassembled WGS sequence"/>
</dbReference>
<comment type="caution">
    <text evidence="8">The sequence shown here is derived from an EMBL/GenBank/DDBJ whole genome shotgun (WGS) entry which is preliminary data.</text>
</comment>
<dbReference type="Gene3D" id="3.30.1490.20">
    <property type="entry name" value="ATP-grasp fold, A domain"/>
    <property type="match status" value="1"/>
</dbReference>
<comment type="function">
    <text evidence="6">Catalyzes the ATP-dependent conversion of 5-aminoimidazole ribonucleotide (AIR) and HCO(3)- to N5-carboxyaminoimidazole ribonucleotide (N5-CAIR).</text>
</comment>